<dbReference type="EMBL" id="AP027081">
    <property type="protein sequence ID" value="BDU75336.1"/>
    <property type="molecule type" value="Genomic_DNA"/>
</dbReference>
<dbReference type="AlphaFoldDB" id="A0AA48KB26"/>
<keyword evidence="3" id="KW-0687">Ribonucleoprotein</keyword>
<accession>A0AA48KB26</accession>
<dbReference type="Gene3D" id="3.30.1390.20">
    <property type="entry name" value="Ribosomal protein L30, ferredoxin-like fold domain"/>
    <property type="match status" value="1"/>
</dbReference>
<evidence type="ECO:0000256" key="1">
    <source>
        <dbReference type="ARBA" id="ARBA00007594"/>
    </source>
</evidence>
<dbReference type="GO" id="GO:0005840">
    <property type="term" value="C:ribosome"/>
    <property type="evidence" value="ECO:0007669"/>
    <property type="project" value="UniProtKB-KW"/>
</dbReference>
<evidence type="ECO:0000259" key="2">
    <source>
        <dbReference type="Pfam" id="PF00327"/>
    </source>
</evidence>
<keyword evidence="4" id="KW-1185">Reference proteome</keyword>
<dbReference type="Pfam" id="PF00327">
    <property type="entry name" value="Ribosomal_L30"/>
    <property type="match status" value="1"/>
</dbReference>
<evidence type="ECO:0000313" key="3">
    <source>
        <dbReference type="EMBL" id="BDU75336.1"/>
    </source>
</evidence>
<dbReference type="KEGG" id="msea:METESE_02940"/>
<dbReference type="SUPFAM" id="SSF55129">
    <property type="entry name" value="Ribosomal protein L30p/L7e"/>
    <property type="match status" value="1"/>
</dbReference>
<dbReference type="CDD" id="cd00355">
    <property type="entry name" value="Ribosomal_L30_like"/>
    <property type="match status" value="1"/>
</dbReference>
<dbReference type="RefSeq" id="WP_243330318.1">
    <property type="nucleotide sequence ID" value="NZ_AP027081.1"/>
</dbReference>
<feature type="domain" description="Large ribosomal subunit protein uL30-like ferredoxin-like fold" evidence="2">
    <location>
        <begin position="11"/>
        <end position="59"/>
    </location>
</feature>
<name>A0AA48KB26_9BACT</name>
<dbReference type="InterPro" id="IPR036919">
    <property type="entry name" value="Ribo_uL30_ferredoxin-like_sf"/>
</dbReference>
<dbReference type="InterPro" id="IPR016082">
    <property type="entry name" value="Ribosomal_uL30_ferredoxin-like"/>
</dbReference>
<dbReference type="Proteomes" id="UP001228113">
    <property type="component" value="Chromosome"/>
</dbReference>
<reference evidence="3" key="1">
    <citation type="journal article" date="2023" name="Int. J. Syst. Evol. Microbiol.">
        <title>Mesoterricola silvestris gen. nov., sp. nov., Mesoterricola sediminis sp. nov., Geothrix oryzae sp. nov., Geothrix edaphica sp. nov., Geothrix rubra sp. nov., and Geothrix limicola sp. nov., six novel members of Acidobacteriota isolated from soils.</title>
        <authorList>
            <person name="Itoh H."/>
            <person name="Sugisawa Y."/>
            <person name="Mise K."/>
            <person name="Xu Z."/>
            <person name="Kuniyasu M."/>
            <person name="Ushijima N."/>
            <person name="Kawano K."/>
            <person name="Kobayashi E."/>
            <person name="Shiratori Y."/>
            <person name="Masuda Y."/>
            <person name="Senoo K."/>
        </authorList>
    </citation>
    <scope>NUCLEOTIDE SEQUENCE</scope>
    <source>
        <strain evidence="3">W786</strain>
    </source>
</reference>
<comment type="similarity">
    <text evidence="1">Belongs to the universal ribosomal protein uL30 family.</text>
</comment>
<evidence type="ECO:0000313" key="4">
    <source>
        <dbReference type="Proteomes" id="UP001228113"/>
    </source>
</evidence>
<protein>
    <submittedName>
        <fullName evidence="3">50S ribosomal protein L30</fullName>
    </submittedName>
</protein>
<keyword evidence="3" id="KW-0689">Ribosomal protein</keyword>
<proteinExistence type="inferred from homology"/>
<sequence length="65" mass="7307">MSQLIGKQVILTLKRSTICTVPKHRAFVQTLGLKKVGETRECEYTPNVHGIVKRIPYLIDVTVKG</sequence>
<gene>
    <name evidence="3" type="primary">rpmD</name>
    <name evidence="3" type="ORF">METESE_02940</name>
</gene>
<organism evidence="3 4">
    <name type="scientific">Mesoterricola sediminis</name>
    <dbReference type="NCBI Taxonomy" id="2927980"/>
    <lineage>
        <taxon>Bacteria</taxon>
        <taxon>Pseudomonadati</taxon>
        <taxon>Acidobacteriota</taxon>
        <taxon>Holophagae</taxon>
        <taxon>Holophagales</taxon>
        <taxon>Holophagaceae</taxon>
        <taxon>Mesoterricola</taxon>
    </lineage>
</organism>